<evidence type="ECO:0000313" key="2">
    <source>
        <dbReference type="Proteomes" id="UP000195221"/>
    </source>
</evidence>
<organism evidence="1 2">
    <name type="scientific">Caballeronia sordidicola</name>
    <name type="common">Burkholderia sordidicola</name>
    <dbReference type="NCBI Taxonomy" id="196367"/>
    <lineage>
        <taxon>Bacteria</taxon>
        <taxon>Pseudomonadati</taxon>
        <taxon>Pseudomonadota</taxon>
        <taxon>Betaproteobacteria</taxon>
        <taxon>Burkholderiales</taxon>
        <taxon>Burkholderiaceae</taxon>
        <taxon>Caballeronia</taxon>
    </lineage>
</organism>
<gene>
    <name evidence="1" type="ORF">PAMC26577_25830</name>
</gene>
<proteinExistence type="predicted"/>
<dbReference type="RefSeq" id="WP_075358899.1">
    <property type="nucleotide sequence ID" value="NZ_MSRG01000046.1"/>
</dbReference>
<accession>A0A242MHS0</accession>
<sequence>MGASKQVLLRMDSKDVAVWVQQIGKAYRAHGVYLGRHIEGSGPTEIKAVSAWRHNAEQPAKQ</sequence>
<evidence type="ECO:0000313" key="1">
    <source>
        <dbReference type="EMBL" id="OTP70769.1"/>
    </source>
</evidence>
<name>A0A242MHS0_CABSO</name>
<dbReference type="Proteomes" id="UP000195221">
    <property type="component" value="Unassembled WGS sequence"/>
</dbReference>
<protein>
    <submittedName>
        <fullName evidence="1">Uncharacterized protein</fullName>
    </submittedName>
</protein>
<reference evidence="1 2" key="1">
    <citation type="submission" date="2017-03" db="EMBL/GenBank/DDBJ databases">
        <title>Genome analysis of strain PAMC 26577.</title>
        <authorList>
            <person name="Oh H.-M."/>
            <person name="Yang J.-A."/>
        </authorList>
    </citation>
    <scope>NUCLEOTIDE SEQUENCE [LARGE SCALE GENOMIC DNA]</scope>
    <source>
        <strain evidence="1 2">PAMC 26577</strain>
    </source>
</reference>
<dbReference type="AlphaFoldDB" id="A0A242MHS0"/>
<dbReference type="EMBL" id="NBTZ01000104">
    <property type="protein sequence ID" value="OTP70769.1"/>
    <property type="molecule type" value="Genomic_DNA"/>
</dbReference>
<comment type="caution">
    <text evidence="1">The sequence shown here is derived from an EMBL/GenBank/DDBJ whole genome shotgun (WGS) entry which is preliminary data.</text>
</comment>